<reference evidence="1" key="1">
    <citation type="submission" date="2023-06" db="EMBL/GenBank/DDBJ databases">
        <title>Genome-scale phylogeny and comparative genomics of the fungal order Sordariales.</title>
        <authorList>
            <consortium name="Lawrence Berkeley National Laboratory"/>
            <person name="Hensen N."/>
            <person name="Bonometti L."/>
            <person name="Westerberg I."/>
            <person name="Brannstrom I.O."/>
            <person name="Guillou S."/>
            <person name="Cros-Aarteil S."/>
            <person name="Calhoun S."/>
            <person name="Haridas S."/>
            <person name="Kuo A."/>
            <person name="Mondo S."/>
            <person name="Pangilinan J."/>
            <person name="Riley R."/>
            <person name="Labutti K."/>
            <person name="Andreopoulos B."/>
            <person name="Lipzen A."/>
            <person name="Chen C."/>
            <person name="Yanf M."/>
            <person name="Daum C."/>
            <person name="Ng V."/>
            <person name="Clum A."/>
            <person name="Steindorff A."/>
            <person name="Ohm R."/>
            <person name="Martin F."/>
            <person name="Silar P."/>
            <person name="Natvig D."/>
            <person name="Lalanne C."/>
            <person name="Gautier V."/>
            <person name="Ament-Velasquez S.L."/>
            <person name="Kruys A."/>
            <person name="Hutchinson M.I."/>
            <person name="Powell A.J."/>
            <person name="Barry K."/>
            <person name="Miller A.N."/>
            <person name="Grigoriev I.V."/>
            <person name="Debuchy R."/>
            <person name="Gladieux P."/>
            <person name="Thoren M.H."/>
            <person name="Johannesson H."/>
        </authorList>
    </citation>
    <scope>NUCLEOTIDE SEQUENCE</scope>
    <source>
        <strain evidence="1">CBS 606.72</strain>
    </source>
</reference>
<proteinExistence type="predicted"/>
<name>A0AA39XD15_9PEZI</name>
<keyword evidence="2" id="KW-1185">Reference proteome</keyword>
<dbReference type="Proteomes" id="UP001175000">
    <property type="component" value="Unassembled WGS sequence"/>
</dbReference>
<comment type="caution">
    <text evidence="1">The sequence shown here is derived from an EMBL/GenBank/DDBJ whole genome shotgun (WGS) entry which is preliminary data.</text>
</comment>
<organism evidence="1 2">
    <name type="scientific">Immersiella caudata</name>
    <dbReference type="NCBI Taxonomy" id="314043"/>
    <lineage>
        <taxon>Eukaryota</taxon>
        <taxon>Fungi</taxon>
        <taxon>Dikarya</taxon>
        <taxon>Ascomycota</taxon>
        <taxon>Pezizomycotina</taxon>
        <taxon>Sordariomycetes</taxon>
        <taxon>Sordariomycetidae</taxon>
        <taxon>Sordariales</taxon>
        <taxon>Lasiosphaeriaceae</taxon>
        <taxon>Immersiella</taxon>
    </lineage>
</organism>
<protein>
    <submittedName>
        <fullName evidence="1">Uncharacterized protein</fullName>
    </submittedName>
</protein>
<dbReference type="AlphaFoldDB" id="A0AA39XD15"/>
<gene>
    <name evidence="1" type="ORF">B0T14DRAFT_501623</name>
</gene>
<accession>A0AA39XD15</accession>
<evidence type="ECO:0000313" key="2">
    <source>
        <dbReference type="Proteomes" id="UP001175000"/>
    </source>
</evidence>
<dbReference type="EMBL" id="JAULSU010000001">
    <property type="protein sequence ID" value="KAK0631406.1"/>
    <property type="molecule type" value="Genomic_DNA"/>
</dbReference>
<sequence length="62" mass="7308">MDGLIKEGIVPHPSVDDEVQEMTDAEARRLARELLEMRRVRLASIWYCPSVEMWRSETCCWL</sequence>
<evidence type="ECO:0000313" key="1">
    <source>
        <dbReference type="EMBL" id="KAK0631406.1"/>
    </source>
</evidence>